<gene>
    <name evidence="2" type="ORF">PGH26_01665</name>
</gene>
<dbReference type="Proteomes" id="UP001303532">
    <property type="component" value="Chromosome"/>
</dbReference>
<dbReference type="RefSeq" id="WP_323692304.1">
    <property type="nucleotide sequence ID" value="NZ_CP116341.1"/>
</dbReference>
<evidence type="ECO:0000313" key="2">
    <source>
        <dbReference type="EMBL" id="WOV84657.1"/>
    </source>
</evidence>
<keyword evidence="1" id="KW-0472">Membrane</keyword>
<reference evidence="2 3" key="1">
    <citation type="submission" date="2023-01" db="EMBL/GenBank/DDBJ databases">
        <title>Sporosarcina sp. nov., isolated from Korean tranditional fermented seafood 'Jeotgal'.</title>
        <authorList>
            <person name="Yang A.-I."/>
        </authorList>
    </citation>
    <scope>NUCLEOTIDE SEQUENCE [LARGE SCALE GENOMIC DNA]</scope>
    <source>
        <strain evidence="2 3">B2O-1</strain>
    </source>
</reference>
<organism evidence="2 3">
    <name type="scientific">Sporosarcina jeotgali</name>
    <dbReference type="NCBI Taxonomy" id="3020056"/>
    <lineage>
        <taxon>Bacteria</taxon>
        <taxon>Bacillati</taxon>
        <taxon>Bacillota</taxon>
        <taxon>Bacilli</taxon>
        <taxon>Bacillales</taxon>
        <taxon>Caryophanaceae</taxon>
        <taxon>Sporosarcina</taxon>
    </lineage>
</organism>
<sequence length="194" mass="22168">MLPDYPQFAQQPILTTAPTHKWRKKAIALIEFLLILVMLQAILTLFQEHTSEEPIRYRILAHSDAPADQAVKIRIQQAIEPMIAGAIARSATEEQLLSELEGLEAEMLAAAALHASDRTVTLERKNALFPAKRVGFEIYPQDVYEAYVLTIGSGRGANWWCSIFPKVCYPEEETVESEEEVKFFVWEWITSWFE</sequence>
<name>A0ABZ0KZ95_9BACL</name>
<keyword evidence="1" id="KW-0812">Transmembrane</keyword>
<evidence type="ECO:0000256" key="1">
    <source>
        <dbReference type="SAM" id="Phobius"/>
    </source>
</evidence>
<proteinExistence type="predicted"/>
<dbReference type="Pfam" id="PF09551">
    <property type="entry name" value="Spore_II_R"/>
    <property type="match status" value="1"/>
</dbReference>
<evidence type="ECO:0000313" key="3">
    <source>
        <dbReference type="Proteomes" id="UP001303532"/>
    </source>
</evidence>
<accession>A0ABZ0KZ95</accession>
<keyword evidence="3" id="KW-1185">Reference proteome</keyword>
<keyword evidence="1" id="KW-1133">Transmembrane helix</keyword>
<dbReference type="EMBL" id="CP116341">
    <property type="protein sequence ID" value="WOV84657.1"/>
    <property type="molecule type" value="Genomic_DNA"/>
</dbReference>
<dbReference type="InterPro" id="IPR014202">
    <property type="entry name" value="Spore_II_R"/>
</dbReference>
<feature type="transmembrane region" description="Helical" evidence="1">
    <location>
        <begin position="26"/>
        <end position="46"/>
    </location>
</feature>
<protein>
    <submittedName>
        <fullName evidence="2">Stage II sporulation protein R</fullName>
    </submittedName>
</protein>